<dbReference type="InterPro" id="IPR036603">
    <property type="entry name" value="RBP11-like"/>
</dbReference>
<dbReference type="InterPro" id="IPR011262">
    <property type="entry name" value="DNA-dir_RNA_pol_insert"/>
</dbReference>
<keyword evidence="5" id="KW-0934">Plastid</keyword>
<dbReference type="EMBL" id="KM462872">
    <property type="protein sequence ID" value="AIT94339.1"/>
    <property type="molecule type" value="Genomic_DNA"/>
</dbReference>
<protein>
    <recommendedName>
        <fullName evidence="3">Plastid-encoded RNA polymerase subunit alpha</fullName>
    </recommendedName>
</protein>
<dbReference type="RefSeq" id="YP_009105616.1">
    <property type="nucleotide sequence ID" value="NC_025534.1"/>
</dbReference>
<keyword evidence="1" id="KW-0240">DNA-directed RNA polymerase</keyword>
<dbReference type="GO" id="GO:0003899">
    <property type="term" value="F:DNA-directed RNA polymerase activity"/>
    <property type="evidence" value="ECO:0007669"/>
    <property type="project" value="InterPro"/>
</dbReference>
<evidence type="ECO:0000256" key="1">
    <source>
        <dbReference type="ARBA" id="ARBA00022478"/>
    </source>
</evidence>
<name>A0A097KMC9_9CHLO</name>
<proteinExistence type="predicted"/>
<dbReference type="InterPro" id="IPR011263">
    <property type="entry name" value="DNA-dir_RNA_pol_RpoA/D/Rpb3"/>
</dbReference>
<dbReference type="GO" id="GO:0046983">
    <property type="term" value="F:protein dimerization activity"/>
    <property type="evidence" value="ECO:0007669"/>
    <property type="project" value="InterPro"/>
</dbReference>
<dbReference type="Pfam" id="PF01193">
    <property type="entry name" value="RNA_pol_L"/>
    <property type="match status" value="1"/>
</dbReference>
<dbReference type="Pfam" id="PF01000">
    <property type="entry name" value="RNA_pol_A_bac"/>
    <property type="match status" value="1"/>
</dbReference>
<dbReference type="AlphaFoldDB" id="A0A097KMC9"/>
<keyword evidence="5" id="KW-0150">Chloroplast</keyword>
<evidence type="ECO:0000256" key="3">
    <source>
        <dbReference type="ARBA" id="ARBA00031776"/>
    </source>
</evidence>
<dbReference type="InterPro" id="IPR036643">
    <property type="entry name" value="RNApol_insert_sf"/>
</dbReference>
<dbReference type="SUPFAM" id="SSF56553">
    <property type="entry name" value="Insert subdomain of RNA polymerase alpha subunit"/>
    <property type="match status" value="1"/>
</dbReference>
<dbReference type="GO" id="GO:0000428">
    <property type="term" value="C:DNA-directed RNA polymerase complex"/>
    <property type="evidence" value="ECO:0007669"/>
    <property type="project" value="UniProtKB-KW"/>
</dbReference>
<dbReference type="SUPFAM" id="SSF55257">
    <property type="entry name" value="RBP11-like subunits of RNA polymerase"/>
    <property type="match status" value="1"/>
</dbReference>
<evidence type="ECO:0000256" key="2">
    <source>
        <dbReference type="ARBA" id="ARBA00023163"/>
    </source>
</evidence>
<geneLocation type="chloroplast" evidence="5"/>
<dbReference type="CDD" id="cd06928">
    <property type="entry name" value="RNAP_alpha_NTD"/>
    <property type="match status" value="1"/>
</dbReference>
<keyword evidence="2" id="KW-0804">Transcription</keyword>
<dbReference type="GeneID" id="22159588"/>
<accession>A0A097KMC9</accession>
<reference evidence="5" key="1">
    <citation type="journal article" date="2014" name="BMC Evol. Biol.">
        <title>Chloroplast phylogenomic analysis resolves deep-level relationships within the green algal class Trebouxiophyceae.</title>
        <authorList>
            <person name="Lemieux C."/>
            <person name="Otis C."/>
            <person name="Turmel M."/>
        </authorList>
    </citation>
    <scope>NUCLEOTIDE SEQUENCE</scope>
</reference>
<feature type="domain" description="DNA-directed RNA polymerase RpoA/D/Rpb3-type" evidence="4">
    <location>
        <begin position="23"/>
        <end position="255"/>
    </location>
</feature>
<sequence>MATKELVRLRSIKSQIEDKKSFYAYYQLGPFSLGHSATVANSLRRSLLTELAGVAISEVEIQGVTHEYSALRGVRESVLEILVNLKNIVLTSSHKLRKPALGYLRVQGPGVVRANLLVLPSYVQAVDPEQYIATLSYDGSLNIKFFVSSGAGNSINTPFTVQQQHLFVQKRGPKQRANRGSKGEIVEKNNLKIPLDTSFVPVKKVNFRIDVEERLEKPKEFIFLEIWTNGSIHPRQALHDAVKALLILFYPLQQVTHLDKIAYASRRRFKYPFLNSVSKSKIQSSDKRQRGLKRKEETRQSDLKKKRQLVVTKLFKTVV</sequence>
<gene>
    <name evidence="5" type="primary">rpoA</name>
</gene>
<evidence type="ECO:0000313" key="5">
    <source>
        <dbReference type="EMBL" id="AIT94339.1"/>
    </source>
</evidence>
<dbReference type="SMART" id="SM00662">
    <property type="entry name" value="RPOLD"/>
    <property type="match status" value="1"/>
</dbReference>
<organism evidence="5">
    <name type="scientific">Xylochloris irregularis</name>
    <dbReference type="NCBI Taxonomy" id="480381"/>
    <lineage>
        <taxon>Eukaryota</taxon>
        <taxon>Viridiplantae</taxon>
        <taxon>Chlorophyta</taxon>
        <taxon>core chlorophytes</taxon>
        <taxon>Trebouxiophyceae</taxon>
        <taxon>Trebouxiophyceae incertae sedis</taxon>
        <taxon>Xylochloris</taxon>
    </lineage>
</organism>
<evidence type="ECO:0000259" key="4">
    <source>
        <dbReference type="SMART" id="SM00662"/>
    </source>
</evidence>
<dbReference type="GO" id="GO:0006351">
    <property type="term" value="P:DNA-templated transcription"/>
    <property type="evidence" value="ECO:0007669"/>
    <property type="project" value="InterPro"/>
</dbReference>
<dbReference type="Gene3D" id="2.170.120.12">
    <property type="entry name" value="DNA-directed RNA polymerase, insert domain"/>
    <property type="match status" value="1"/>
</dbReference>
<dbReference type="Gene3D" id="3.30.1360.10">
    <property type="entry name" value="RNA polymerase, RBP11-like subunit"/>
    <property type="match status" value="1"/>
</dbReference>